<reference evidence="3" key="1">
    <citation type="submission" date="2015-07" db="EMBL/GenBank/DDBJ databases">
        <title>Transcriptome Assembly of Anthurium amnicola.</title>
        <authorList>
            <person name="Suzuki J."/>
        </authorList>
    </citation>
    <scope>NUCLEOTIDE SEQUENCE</scope>
</reference>
<sequence length="448" mass="49972">FLLLLLRLRLRSPLRQEQREDHHAGGGEGGFLPARSPRPSMEGDVVSSIGVLIPGLPNDVAACILASLPVPHHARLRTICRAWRALLSVPPPALAALRLRRPRHLLCLFPQDPSLVPPYLFDPSTLAWLPLPTIPCSPHAYGLSNFVPVAVGAHLYVLGGSHFDARAYPADRPVPSAAVHRLDLCGAALAWDRLPDMIWPRGSFACAAVHDEGSGDQIFVAGGGSRHLMFPSDGSRVNSVERYDVGSEEWKVEAAMPGERAGCVGWVCRGREGEEEFWVMGGYGEYRTLGGVFPVDEYYRDGVVMGLRSKKWRRLGEMWHEGERRKLGPVVVVDGENGDAPSVFMLDRNDIFRYEMQSNRWLKESTLRRKFLGVESRGFVAMDGELHVLTSTMPPSNQVDFRRLPKKKATIEIQVYDPRKKKWRFLTITAPFCSTVDFNVAALCTIRF</sequence>
<dbReference type="PANTHER" id="PTHR47850:SF1">
    <property type="entry name" value="F-BOX_KELCH-REPEAT PROTEIN OR23"/>
    <property type="match status" value="1"/>
</dbReference>
<organism evidence="3">
    <name type="scientific">Anthurium amnicola</name>
    <dbReference type="NCBI Taxonomy" id="1678845"/>
    <lineage>
        <taxon>Eukaryota</taxon>
        <taxon>Viridiplantae</taxon>
        <taxon>Streptophyta</taxon>
        <taxon>Embryophyta</taxon>
        <taxon>Tracheophyta</taxon>
        <taxon>Spermatophyta</taxon>
        <taxon>Magnoliopsida</taxon>
        <taxon>Liliopsida</taxon>
        <taxon>Araceae</taxon>
        <taxon>Pothoideae</taxon>
        <taxon>Potheae</taxon>
        <taxon>Anthurium</taxon>
    </lineage>
</organism>
<evidence type="ECO:0000313" key="3">
    <source>
        <dbReference type="EMBL" id="JAT61414.1"/>
    </source>
</evidence>
<dbReference type="AlphaFoldDB" id="A0A1D1Z3G8"/>
<dbReference type="EMBL" id="GDJX01006522">
    <property type="protein sequence ID" value="JAT61414.1"/>
    <property type="molecule type" value="Transcribed_RNA"/>
</dbReference>
<dbReference type="SUPFAM" id="SSF81383">
    <property type="entry name" value="F-box domain"/>
    <property type="match status" value="1"/>
</dbReference>
<dbReference type="InterPro" id="IPR015915">
    <property type="entry name" value="Kelch-typ_b-propeller"/>
</dbReference>
<gene>
    <name evidence="3" type="primary">OR23</name>
    <name evidence="3" type="ORF">g.58872</name>
</gene>
<dbReference type="InterPro" id="IPR036047">
    <property type="entry name" value="F-box-like_dom_sf"/>
</dbReference>
<proteinExistence type="predicted"/>
<dbReference type="Pfam" id="PF00646">
    <property type="entry name" value="F-box"/>
    <property type="match status" value="1"/>
</dbReference>
<protein>
    <submittedName>
        <fullName evidence="3">F-box/kelch-repeat protein OR23</fullName>
    </submittedName>
</protein>
<dbReference type="SUPFAM" id="SSF117281">
    <property type="entry name" value="Kelch motif"/>
    <property type="match status" value="1"/>
</dbReference>
<feature type="region of interest" description="Disordered" evidence="1">
    <location>
        <begin position="16"/>
        <end position="39"/>
    </location>
</feature>
<accession>A0A1D1Z3G8</accession>
<feature type="domain" description="F-box" evidence="2">
    <location>
        <begin position="54"/>
        <end position="88"/>
    </location>
</feature>
<name>A0A1D1Z3G8_9ARAE</name>
<dbReference type="Pfam" id="PF01344">
    <property type="entry name" value="Kelch_1"/>
    <property type="match status" value="1"/>
</dbReference>
<feature type="compositionally biased region" description="Basic and acidic residues" evidence="1">
    <location>
        <begin position="16"/>
        <end position="25"/>
    </location>
</feature>
<dbReference type="InterPro" id="IPR006652">
    <property type="entry name" value="Kelch_1"/>
</dbReference>
<feature type="non-terminal residue" evidence="3">
    <location>
        <position position="1"/>
    </location>
</feature>
<dbReference type="PANTHER" id="PTHR47850">
    <property type="entry name" value="F-BOX/KELCH-REPEAT PROTEIN OR23"/>
    <property type="match status" value="1"/>
</dbReference>
<dbReference type="Gene3D" id="2.120.10.80">
    <property type="entry name" value="Kelch-type beta propeller"/>
    <property type="match status" value="1"/>
</dbReference>
<evidence type="ECO:0000259" key="2">
    <source>
        <dbReference type="Pfam" id="PF00646"/>
    </source>
</evidence>
<dbReference type="InterPro" id="IPR001810">
    <property type="entry name" value="F-box_dom"/>
</dbReference>
<dbReference type="SMART" id="SM00612">
    <property type="entry name" value="Kelch"/>
    <property type="match status" value="2"/>
</dbReference>
<evidence type="ECO:0000256" key="1">
    <source>
        <dbReference type="SAM" id="MobiDB-lite"/>
    </source>
</evidence>